<dbReference type="EMBL" id="CALNXJ010000244">
    <property type="protein sequence ID" value="CAH3170358.1"/>
    <property type="molecule type" value="Genomic_DNA"/>
</dbReference>
<organism evidence="2 3">
    <name type="scientific">Pocillopora meandrina</name>
    <dbReference type="NCBI Taxonomy" id="46732"/>
    <lineage>
        <taxon>Eukaryota</taxon>
        <taxon>Metazoa</taxon>
        <taxon>Cnidaria</taxon>
        <taxon>Anthozoa</taxon>
        <taxon>Hexacorallia</taxon>
        <taxon>Scleractinia</taxon>
        <taxon>Astrocoeniina</taxon>
        <taxon>Pocilloporidae</taxon>
        <taxon>Pocillopora</taxon>
    </lineage>
</organism>
<keyword evidence="3" id="KW-1185">Reference proteome</keyword>
<comment type="caution">
    <text evidence="2">The sequence shown here is derived from an EMBL/GenBank/DDBJ whole genome shotgun (WGS) entry which is preliminary data.</text>
</comment>
<sequence length="130" mass="15359">MVECFETIDEAKRRVKNAPKQQKRSYILSTVDGNLEQLMLDVNDWKTVNWSEKAKEYQIRRKGARVPPPNAGQVLKEYLKSWGVNPDTFDQKKRMDGWMLTEFAVNKKMTNNIVQEKRNEQHQELRSLFA</sequence>
<protein>
    <submittedName>
        <fullName evidence="2">Uncharacterized protein</fullName>
    </submittedName>
</protein>
<gene>
    <name evidence="1" type="ORF">PMEA_00008613</name>
    <name evidence="2" type="ORF">PMEA_00014066</name>
</gene>
<dbReference type="AlphaFoldDB" id="A0AAU9Y6L4"/>
<proteinExistence type="predicted"/>
<evidence type="ECO:0000313" key="1">
    <source>
        <dbReference type="EMBL" id="CAH3168194.1"/>
    </source>
</evidence>
<dbReference type="Proteomes" id="UP001159428">
    <property type="component" value="Unassembled WGS sequence"/>
</dbReference>
<name>A0AAU9Y6L4_9CNID</name>
<accession>A0AAU9Y6L4</accession>
<evidence type="ECO:0000313" key="2">
    <source>
        <dbReference type="EMBL" id="CAH3170358.1"/>
    </source>
</evidence>
<dbReference type="EMBL" id="CALNXJ010000173">
    <property type="protein sequence ID" value="CAH3168194.1"/>
    <property type="molecule type" value="Genomic_DNA"/>
</dbReference>
<evidence type="ECO:0000313" key="3">
    <source>
        <dbReference type="Proteomes" id="UP001159428"/>
    </source>
</evidence>
<reference evidence="2 3" key="1">
    <citation type="submission" date="2022-05" db="EMBL/GenBank/DDBJ databases">
        <authorList>
            <consortium name="Genoscope - CEA"/>
            <person name="William W."/>
        </authorList>
    </citation>
    <scope>NUCLEOTIDE SEQUENCE [LARGE SCALE GENOMIC DNA]</scope>
</reference>